<dbReference type="GO" id="GO:0006120">
    <property type="term" value="P:mitochondrial electron transport, NADH to ubiquinone"/>
    <property type="evidence" value="ECO:0007669"/>
    <property type="project" value="TreeGrafter"/>
</dbReference>
<dbReference type="AlphaFoldDB" id="A0A1B4WR77"/>
<reference evidence="20" key="1">
    <citation type="journal article" date="2017" name="Mar. Genomics">
        <title>Updated mitochondrial phylogeny of Pteriomorph and Heterodont Bivalvia, including deep-sea chemosymbiotic Bathymodiolus mussels, vesicomyid clams and the thyasirid clam Conchocele cf. bisecta.</title>
        <authorList>
            <person name="Ozawa G."/>
            <person name="Shimamura S."/>
            <person name="Takaki Y."/>
            <person name="Yokobori S."/>
            <person name="Ohara Y."/>
            <person name="Takishita K."/>
            <person name="Maruyama T."/>
            <person name="Fujikura K."/>
            <person name="Yoshida T."/>
        </authorList>
    </citation>
    <scope>NUCLEOTIDE SEQUENCE</scope>
</reference>
<accession>A0A1B4WR77</accession>
<comment type="catalytic activity">
    <reaction evidence="17">
        <text>a ubiquinone + NADH + 5 H(+)(in) = a ubiquinol + NAD(+) + 4 H(+)(out)</text>
        <dbReference type="Rhea" id="RHEA:29091"/>
        <dbReference type="Rhea" id="RHEA-COMP:9565"/>
        <dbReference type="Rhea" id="RHEA-COMP:9566"/>
        <dbReference type="ChEBI" id="CHEBI:15378"/>
        <dbReference type="ChEBI" id="CHEBI:16389"/>
        <dbReference type="ChEBI" id="CHEBI:17976"/>
        <dbReference type="ChEBI" id="CHEBI:57540"/>
        <dbReference type="ChEBI" id="CHEBI:57945"/>
        <dbReference type="EC" id="7.1.1.2"/>
    </reaction>
</comment>
<keyword evidence="9" id="KW-1278">Translocase</keyword>
<evidence type="ECO:0000256" key="11">
    <source>
        <dbReference type="ARBA" id="ARBA00022989"/>
    </source>
</evidence>
<evidence type="ECO:0000256" key="18">
    <source>
        <dbReference type="SAM" id="Phobius"/>
    </source>
</evidence>
<evidence type="ECO:0000256" key="16">
    <source>
        <dbReference type="ARBA" id="ARBA00031028"/>
    </source>
</evidence>
<feature type="transmembrane region" description="Helical" evidence="18">
    <location>
        <begin position="255"/>
        <end position="282"/>
    </location>
</feature>
<keyword evidence="12" id="KW-0520">NAD</keyword>
<dbReference type="PANTHER" id="PTHR46552:SF1">
    <property type="entry name" value="NADH-UBIQUINONE OXIDOREDUCTASE CHAIN 2"/>
    <property type="match status" value="1"/>
</dbReference>
<evidence type="ECO:0000256" key="3">
    <source>
        <dbReference type="ARBA" id="ARBA00012944"/>
    </source>
</evidence>
<dbReference type="PANTHER" id="PTHR46552">
    <property type="entry name" value="NADH-UBIQUINONE OXIDOREDUCTASE CHAIN 2"/>
    <property type="match status" value="1"/>
</dbReference>
<comment type="subcellular location">
    <subcellularLocation>
        <location evidence="1">Mitochondrion inner membrane</location>
        <topology evidence="1">Multi-pass membrane protein</topology>
    </subcellularLocation>
</comment>
<name>A0A1B4WR77_9BIVA</name>
<evidence type="ECO:0000256" key="17">
    <source>
        <dbReference type="ARBA" id="ARBA00049551"/>
    </source>
</evidence>
<evidence type="ECO:0000256" key="12">
    <source>
        <dbReference type="ARBA" id="ARBA00023027"/>
    </source>
</evidence>
<dbReference type="EC" id="7.1.1.2" evidence="3"/>
<dbReference type="GO" id="GO:0005743">
    <property type="term" value="C:mitochondrial inner membrane"/>
    <property type="evidence" value="ECO:0007669"/>
    <property type="project" value="UniProtKB-SubCell"/>
</dbReference>
<sequence length="326" mass="36342">MRRVVNRFEGPLVVLSSSALVFGLIVMISTDSHMSAWVGMEVNMLGFMCLLGVKSVLNMRVLVNYFVFQSFGSTMYLFGSTVVLHCENLNITLLGYFLVHLGLLCKAGLFPFWVWVPSVVNSSGWLVSYLLLGVQKVGPLLLLGVWCTCTEFLSFVVFVMSIMGGLGGAVQNSYRDVLVYSSFVHSAWMLVCLMSSQQLFLFYIGVYIVQLGLVVYYLWRSNSSFMKSGKWSLMVASSLMSLSGLPPLAGFVVKMIVVFCVGGKLVLVFALAGSIAAMFYYLKAVISSILKDYNLSVLDDEDFVWIFIPLTLGLYVWVYYLGRLFL</sequence>
<keyword evidence="7 18" id="KW-0812">Transmembrane</keyword>
<evidence type="ECO:0000256" key="7">
    <source>
        <dbReference type="ARBA" id="ARBA00022692"/>
    </source>
</evidence>
<keyword evidence="14 20" id="KW-0496">Mitochondrion</keyword>
<keyword evidence="10" id="KW-0249">Electron transport</keyword>
<protein>
    <recommendedName>
        <fullName evidence="4">NADH-ubiquinone oxidoreductase chain 2</fullName>
        <ecNumber evidence="3">7.1.1.2</ecNumber>
    </recommendedName>
    <alternativeName>
        <fullName evidence="16">NADH dehydrogenase subunit 2</fullName>
    </alternativeName>
</protein>
<keyword evidence="13" id="KW-0830">Ubiquinone</keyword>
<feature type="domain" description="NADH:quinone oxidoreductase/Mrp antiporter transmembrane" evidence="19">
    <location>
        <begin position="33"/>
        <end position="279"/>
    </location>
</feature>
<keyword evidence="11 18" id="KW-1133">Transmembrane helix</keyword>
<proteinExistence type="inferred from homology"/>
<evidence type="ECO:0000256" key="8">
    <source>
        <dbReference type="ARBA" id="ARBA00022792"/>
    </source>
</evidence>
<evidence type="ECO:0000259" key="19">
    <source>
        <dbReference type="Pfam" id="PF00361"/>
    </source>
</evidence>
<comment type="similarity">
    <text evidence="2">Belongs to the complex I subunit 2 family.</text>
</comment>
<gene>
    <name evidence="20" type="primary">ND2</name>
</gene>
<evidence type="ECO:0000256" key="6">
    <source>
        <dbReference type="ARBA" id="ARBA00022660"/>
    </source>
</evidence>
<dbReference type="Pfam" id="PF00361">
    <property type="entry name" value="Proton_antipo_M"/>
    <property type="match status" value="1"/>
</dbReference>
<dbReference type="InterPro" id="IPR001750">
    <property type="entry name" value="ND/Mrp_TM"/>
</dbReference>
<geneLocation type="mitochondrion" evidence="20"/>
<evidence type="ECO:0000313" key="20">
    <source>
        <dbReference type="EMBL" id="BAV25068.1"/>
    </source>
</evidence>
<evidence type="ECO:0000256" key="14">
    <source>
        <dbReference type="ARBA" id="ARBA00023128"/>
    </source>
</evidence>
<evidence type="ECO:0000256" key="2">
    <source>
        <dbReference type="ARBA" id="ARBA00007012"/>
    </source>
</evidence>
<organism evidence="20">
    <name type="scientific">Bathymodiolus septemdierum</name>
    <dbReference type="NCBI Taxonomy" id="220392"/>
    <lineage>
        <taxon>Eukaryota</taxon>
        <taxon>Metazoa</taxon>
        <taxon>Spiralia</taxon>
        <taxon>Lophotrochozoa</taxon>
        <taxon>Mollusca</taxon>
        <taxon>Bivalvia</taxon>
        <taxon>Autobranchia</taxon>
        <taxon>Pteriomorphia</taxon>
        <taxon>Mytilida</taxon>
        <taxon>Mytiloidea</taxon>
        <taxon>Mytilidae</taxon>
        <taxon>Bathymodiolinae</taxon>
        <taxon>Bathymodiolus</taxon>
    </lineage>
</organism>
<evidence type="ECO:0000256" key="4">
    <source>
        <dbReference type="ARBA" id="ARBA00021008"/>
    </source>
</evidence>
<keyword evidence="6" id="KW-0679">Respiratory chain</keyword>
<feature type="transmembrane region" description="Helical" evidence="18">
    <location>
        <begin position="303"/>
        <end position="322"/>
    </location>
</feature>
<keyword evidence="15 18" id="KW-0472">Membrane</keyword>
<evidence type="ECO:0000256" key="9">
    <source>
        <dbReference type="ARBA" id="ARBA00022967"/>
    </source>
</evidence>
<evidence type="ECO:0000256" key="5">
    <source>
        <dbReference type="ARBA" id="ARBA00022448"/>
    </source>
</evidence>
<feature type="transmembrane region" description="Helical" evidence="18">
    <location>
        <begin position="231"/>
        <end position="249"/>
    </location>
</feature>
<dbReference type="InterPro" id="IPR050175">
    <property type="entry name" value="Complex_I_Subunit_2"/>
</dbReference>
<evidence type="ECO:0000256" key="10">
    <source>
        <dbReference type="ARBA" id="ARBA00022982"/>
    </source>
</evidence>
<feature type="transmembrane region" description="Helical" evidence="18">
    <location>
        <begin position="177"/>
        <end position="194"/>
    </location>
</feature>
<evidence type="ECO:0000256" key="13">
    <source>
        <dbReference type="ARBA" id="ARBA00023075"/>
    </source>
</evidence>
<dbReference type="GO" id="GO:0008137">
    <property type="term" value="F:NADH dehydrogenase (ubiquinone) activity"/>
    <property type="evidence" value="ECO:0007669"/>
    <property type="project" value="UniProtKB-EC"/>
</dbReference>
<feature type="transmembrane region" description="Helical" evidence="18">
    <location>
        <begin position="12"/>
        <end position="30"/>
    </location>
</feature>
<evidence type="ECO:0000256" key="1">
    <source>
        <dbReference type="ARBA" id="ARBA00004448"/>
    </source>
</evidence>
<keyword evidence="8" id="KW-0999">Mitochondrion inner membrane</keyword>
<evidence type="ECO:0000256" key="15">
    <source>
        <dbReference type="ARBA" id="ARBA00023136"/>
    </source>
</evidence>
<keyword evidence="5" id="KW-0813">Transport</keyword>
<feature type="transmembrane region" description="Helical" evidence="18">
    <location>
        <begin position="200"/>
        <end position="219"/>
    </location>
</feature>
<dbReference type="EMBL" id="AP014562">
    <property type="protein sequence ID" value="BAV25068.1"/>
    <property type="molecule type" value="Genomic_DNA"/>
</dbReference>